<name>A0ABU4VLU9_9ACTN</name>
<keyword evidence="1" id="KW-0812">Transmembrane</keyword>
<protein>
    <submittedName>
        <fullName evidence="2">Uncharacterized protein</fullName>
    </submittedName>
</protein>
<evidence type="ECO:0000313" key="3">
    <source>
        <dbReference type="Proteomes" id="UP001277761"/>
    </source>
</evidence>
<feature type="transmembrane region" description="Helical" evidence="1">
    <location>
        <begin position="21"/>
        <end position="45"/>
    </location>
</feature>
<reference evidence="2 3" key="1">
    <citation type="submission" date="2023-11" db="EMBL/GenBank/DDBJ databases">
        <authorList>
            <person name="Xu M."/>
            <person name="Jiang T."/>
        </authorList>
    </citation>
    <scope>NUCLEOTIDE SEQUENCE [LARGE SCALE GENOMIC DNA]</scope>
    <source>
        <strain evidence="2 3">SD</strain>
    </source>
</reference>
<feature type="transmembrane region" description="Helical" evidence="1">
    <location>
        <begin position="114"/>
        <end position="131"/>
    </location>
</feature>
<dbReference type="Proteomes" id="UP001277761">
    <property type="component" value="Unassembled WGS sequence"/>
</dbReference>
<organism evidence="2 3">
    <name type="scientific">Patulibacter brassicae</name>
    <dbReference type="NCBI Taxonomy" id="1705717"/>
    <lineage>
        <taxon>Bacteria</taxon>
        <taxon>Bacillati</taxon>
        <taxon>Actinomycetota</taxon>
        <taxon>Thermoleophilia</taxon>
        <taxon>Solirubrobacterales</taxon>
        <taxon>Patulibacteraceae</taxon>
        <taxon>Patulibacter</taxon>
    </lineage>
</organism>
<accession>A0ABU4VLU9</accession>
<keyword evidence="1" id="KW-1133">Transmembrane helix</keyword>
<keyword evidence="1" id="KW-0472">Membrane</keyword>
<evidence type="ECO:0000313" key="2">
    <source>
        <dbReference type="EMBL" id="MDX8151760.1"/>
    </source>
</evidence>
<dbReference type="RefSeq" id="WP_319953913.1">
    <property type="nucleotide sequence ID" value="NZ_JAXAVX010000003.1"/>
</dbReference>
<comment type="caution">
    <text evidence="2">The sequence shown here is derived from an EMBL/GenBank/DDBJ whole genome shotgun (WGS) entry which is preliminary data.</text>
</comment>
<gene>
    <name evidence="2" type="ORF">SK069_09160</name>
</gene>
<evidence type="ECO:0000256" key="1">
    <source>
        <dbReference type="SAM" id="Phobius"/>
    </source>
</evidence>
<keyword evidence="3" id="KW-1185">Reference proteome</keyword>
<proteinExistence type="predicted"/>
<sequence length="138" mass="13394">MSAPAVPPRRPGPRALLPADAATTVAAIALGALATTLVVLLLAALGGAAVEGPTTGLLAVPVLAALALRAPGALVAATTTAPGLLALGAAWTVLPLVDHHLLGAVAISGAPADLAFHVAGWSALLASARLGRHQEPAR</sequence>
<dbReference type="EMBL" id="JAXAVX010000003">
    <property type="protein sequence ID" value="MDX8151760.1"/>
    <property type="molecule type" value="Genomic_DNA"/>
</dbReference>